<evidence type="ECO:0000256" key="1">
    <source>
        <dbReference type="SAM" id="SignalP"/>
    </source>
</evidence>
<dbReference type="RefSeq" id="WP_290259342.1">
    <property type="nucleotide sequence ID" value="NZ_JAUFQG010000004.1"/>
</dbReference>
<dbReference type="InterPro" id="IPR008257">
    <property type="entry name" value="Pept_M19"/>
</dbReference>
<dbReference type="EMBL" id="JBHSCX010000008">
    <property type="protein sequence ID" value="MFC4362615.1"/>
    <property type="molecule type" value="Genomic_DNA"/>
</dbReference>
<dbReference type="SUPFAM" id="SSF51556">
    <property type="entry name" value="Metallo-dependent hydrolases"/>
    <property type="match status" value="1"/>
</dbReference>
<protein>
    <submittedName>
        <fullName evidence="2">Dipeptidase</fullName>
    </submittedName>
</protein>
<name>A0ABV8V3Y2_9GAMM</name>
<dbReference type="Pfam" id="PF01244">
    <property type="entry name" value="Peptidase_M19"/>
    <property type="match status" value="1"/>
</dbReference>
<reference evidence="3" key="1">
    <citation type="journal article" date="2019" name="Int. J. Syst. Evol. Microbiol.">
        <title>The Global Catalogue of Microorganisms (GCM) 10K type strain sequencing project: providing services to taxonomists for standard genome sequencing and annotation.</title>
        <authorList>
            <consortium name="The Broad Institute Genomics Platform"/>
            <consortium name="The Broad Institute Genome Sequencing Center for Infectious Disease"/>
            <person name="Wu L."/>
            <person name="Ma J."/>
        </authorList>
    </citation>
    <scope>NUCLEOTIDE SEQUENCE [LARGE SCALE GENOMIC DNA]</scope>
    <source>
        <strain evidence="3">CECT 8570</strain>
    </source>
</reference>
<evidence type="ECO:0000313" key="2">
    <source>
        <dbReference type="EMBL" id="MFC4362615.1"/>
    </source>
</evidence>
<evidence type="ECO:0000313" key="3">
    <source>
        <dbReference type="Proteomes" id="UP001595840"/>
    </source>
</evidence>
<feature type="chain" id="PRO_5046359647" evidence="1">
    <location>
        <begin position="24"/>
        <end position="402"/>
    </location>
</feature>
<proteinExistence type="predicted"/>
<dbReference type="InterPro" id="IPR032466">
    <property type="entry name" value="Metal_Hydrolase"/>
</dbReference>
<dbReference type="CDD" id="cd01301">
    <property type="entry name" value="rDP_like"/>
    <property type="match status" value="1"/>
</dbReference>
<keyword evidence="1" id="KW-0732">Signal</keyword>
<keyword evidence="3" id="KW-1185">Reference proteome</keyword>
<dbReference type="PROSITE" id="PS51365">
    <property type="entry name" value="RENAL_DIPEPTIDASE_2"/>
    <property type="match status" value="1"/>
</dbReference>
<organism evidence="2 3">
    <name type="scientific">Simiduia curdlanivorans</name>
    <dbReference type="NCBI Taxonomy" id="1492769"/>
    <lineage>
        <taxon>Bacteria</taxon>
        <taxon>Pseudomonadati</taxon>
        <taxon>Pseudomonadota</taxon>
        <taxon>Gammaproteobacteria</taxon>
        <taxon>Cellvibrionales</taxon>
        <taxon>Cellvibrionaceae</taxon>
        <taxon>Simiduia</taxon>
    </lineage>
</organism>
<accession>A0ABV8V3Y2</accession>
<dbReference type="Gene3D" id="3.20.20.140">
    <property type="entry name" value="Metal-dependent hydrolases"/>
    <property type="match status" value="1"/>
</dbReference>
<dbReference type="Proteomes" id="UP001595840">
    <property type="component" value="Unassembled WGS sequence"/>
</dbReference>
<feature type="signal peptide" evidence="1">
    <location>
        <begin position="1"/>
        <end position="23"/>
    </location>
</feature>
<gene>
    <name evidence="2" type="ORF">ACFOX3_09890</name>
</gene>
<dbReference type="PANTHER" id="PTHR10443">
    <property type="entry name" value="MICROSOMAL DIPEPTIDASE"/>
    <property type="match status" value="1"/>
</dbReference>
<comment type="caution">
    <text evidence="2">The sequence shown here is derived from an EMBL/GenBank/DDBJ whole genome shotgun (WGS) entry which is preliminary data.</text>
</comment>
<dbReference type="PANTHER" id="PTHR10443:SF12">
    <property type="entry name" value="DIPEPTIDASE"/>
    <property type="match status" value="1"/>
</dbReference>
<sequence length="402" mass="43971">MMNQFMGKLLALCLMALPALVMAKDFSAEAKKLVQKYPIVDGHIDVPYRLQEEWQDVTQATAGGDFDYPRARAGGLDAPFMSIYIPAAKEGKGAKALADVLIDQVEAIVYRAPDKFAIARTAADIRNNHKAGKISLPMGIENGAAIEGDLKNVQHFYNRGIRYITLTHSKANHISDSSYDKTKIWEGLSPFGVQLVKEMNRVGIMVDVSHVSDAAFYQAIKVSQVPVIASHSSLRHFTPGLERNVDDKMLKALAKNGGVIMINFGSYFLTDKAVQWSHKEDEAKKAFEALQGGNLTAAAAKQFEDTYKARFPYPFASTSDVADHIDYAVKLVGVDHVGLGSDYDGVGDSLPNGLKDVSTFPVLVAELLRRGYKEADIAKILGGNVLRVMESVERFAAQQAKS</sequence>